<dbReference type="SFLD" id="SFLDS00029">
    <property type="entry name" value="Radical_SAM"/>
    <property type="match status" value="1"/>
</dbReference>
<dbReference type="Proteomes" id="UP000422644">
    <property type="component" value="Chromosome"/>
</dbReference>
<dbReference type="InterPro" id="IPR007197">
    <property type="entry name" value="rSAM"/>
</dbReference>
<evidence type="ECO:0000313" key="2">
    <source>
        <dbReference type="EMBL" id="BBM46058.1"/>
    </source>
</evidence>
<dbReference type="InterPro" id="IPR006638">
    <property type="entry name" value="Elp3/MiaA/NifB-like_rSAM"/>
</dbReference>
<dbReference type="PROSITE" id="PS51918">
    <property type="entry name" value="RADICAL_SAM"/>
    <property type="match status" value="1"/>
</dbReference>
<dbReference type="GO" id="GO:0003824">
    <property type="term" value="F:catalytic activity"/>
    <property type="evidence" value="ECO:0007669"/>
    <property type="project" value="InterPro"/>
</dbReference>
<dbReference type="GO" id="GO:0006779">
    <property type="term" value="P:porphyrin-containing compound biosynthetic process"/>
    <property type="evidence" value="ECO:0007669"/>
    <property type="project" value="TreeGrafter"/>
</dbReference>
<organism evidence="2 3">
    <name type="scientific">Leptotrichia trevisanii</name>
    <dbReference type="NCBI Taxonomy" id="109328"/>
    <lineage>
        <taxon>Bacteria</taxon>
        <taxon>Fusobacteriati</taxon>
        <taxon>Fusobacteriota</taxon>
        <taxon>Fusobacteriia</taxon>
        <taxon>Fusobacteriales</taxon>
        <taxon>Leptotrichiaceae</taxon>
        <taxon>Leptotrichia</taxon>
    </lineage>
</organism>
<dbReference type="RefSeq" id="WP_155283096.1">
    <property type="nucleotide sequence ID" value="NZ_AP019831.1"/>
</dbReference>
<dbReference type="SFLD" id="SFLDF00310">
    <property type="entry name" value="oxygen-independent_coproporphy"/>
    <property type="match status" value="1"/>
</dbReference>
<keyword evidence="3" id="KW-1185">Reference proteome</keyword>
<dbReference type="InterPro" id="IPR034505">
    <property type="entry name" value="Coproporphyrinogen-III_oxidase"/>
</dbReference>
<feature type="domain" description="Radical SAM core" evidence="1">
    <location>
        <begin position="175"/>
        <end position="414"/>
    </location>
</feature>
<dbReference type="EMBL" id="AP019831">
    <property type="protein sequence ID" value="BBM46058.1"/>
    <property type="molecule type" value="Genomic_DNA"/>
</dbReference>
<dbReference type="InterPro" id="IPR023404">
    <property type="entry name" value="rSAM_horseshoe"/>
</dbReference>
<sequence>MIRANIDINQNKLEEFVRVLLPENYDIISENSENDVEISVNSEKNQSVENFDKKCGKLKDLESKNIETIIVNTVLIDSKNEKILKEVTFSHKKVNEEYFDQAEVMAKSSLMELFNKKNEYKWGILIGVRPTKIVGRFLKMGLTYDEIDEILEKIYFVSDEKRKLLLDIVKRQEPYLDKETIGIYIGIAFCPTKCSYCSFPAYLLRGKYAERYDEYIESIYHEVREIGQLTQELDLKINTIYIGGGTPSILTAEEIDKLLKTVKENYNLDYLKEFTFEAGRIDTLDEEKLAIIKSYGINKISINPQSFNEKTLKLVNRYHDRKQFDNVYRLAKNLGLEINMDLILGLPRETTDDILYTMNEISKYDMENLTIHNLAIKNASRLNKENYAHKDVLDYEKIYEKIENITKSKELFPYYMYRQKNSFQWGENLGYSLNGSESIYNIEMIEENKTIIGIGAGAITKLIWFDKEKNRDNIKRLVNPKDPLVWMNELEDRLEQKKSKIWKLFEK</sequence>
<dbReference type="PANTHER" id="PTHR13932">
    <property type="entry name" value="COPROPORPHYRINIGEN III OXIDASE"/>
    <property type="match status" value="1"/>
</dbReference>
<dbReference type="NCBIfam" id="NF006064">
    <property type="entry name" value="PRK08207.2-2"/>
    <property type="match status" value="1"/>
</dbReference>
<dbReference type="InterPro" id="IPR023995">
    <property type="entry name" value="HemZ"/>
</dbReference>
<dbReference type="Pfam" id="PF04055">
    <property type="entry name" value="Radical_SAM"/>
    <property type="match status" value="1"/>
</dbReference>
<dbReference type="SMART" id="SM00729">
    <property type="entry name" value="Elp3"/>
    <property type="match status" value="1"/>
</dbReference>
<gene>
    <name evidence="2" type="ORF">JMUB3870_2185</name>
</gene>
<dbReference type="GO" id="GO:0005737">
    <property type="term" value="C:cytoplasm"/>
    <property type="evidence" value="ECO:0007669"/>
    <property type="project" value="TreeGrafter"/>
</dbReference>
<proteinExistence type="predicted"/>
<dbReference type="Gene3D" id="3.80.30.20">
    <property type="entry name" value="tm_1862 like domain"/>
    <property type="match status" value="1"/>
</dbReference>
<name>A0A510K307_9FUSO</name>
<dbReference type="SUPFAM" id="SSF102114">
    <property type="entry name" value="Radical SAM enzymes"/>
    <property type="match status" value="1"/>
</dbReference>
<dbReference type="SFLD" id="SFLDG01082">
    <property type="entry name" value="B12-binding_domain_containing"/>
    <property type="match status" value="1"/>
</dbReference>
<protein>
    <submittedName>
        <fullName evidence="2">Coproporphyrinogen III oxidase</fullName>
    </submittedName>
</protein>
<dbReference type="InterPro" id="IPR058240">
    <property type="entry name" value="rSAM_sf"/>
</dbReference>
<evidence type="ECO:0000313" key="3">
    <source>
        <dbReference type="Proteomes" id="UP000422644"/>
    </source>
</evidence>
<evidence type="ECO:0000259" key="1">
    <source>
        <dbReference type="PROSITE" id="PS51918"/>
    </source>
</evidence>
<reference evidence="2 3" key="1">
    <citation type="submission" date="2019-07" db="EMBL/GenBank/DDBJ databases">
        <title>Complete Genome Sequence of Leptotrichia trevisanii Strain JMUB3870.</title>
        <authorList>
            <person name="Watanabe S."/>
            <person name="Cui L."/>
        </authorList>
    </citation>
    <scope>NUCLEOTIDE SEQUENCE [LARGE SCALE GENOMIC DNA]</scope>
    <source>
        <strain evidence="2 3">JMUB3870</strain>
    </source>
</reference>
<dbReference type="NCBIfam" id="TIGR03994">
    <property type="entry name" value="rSAM_HemZ"/>
    <property type="match status" value="1"/>
</dbReference>
<dbReference type="GO" id="GO:0051539">
    <property type="term" value="F:4 iron, 4 sulfur cluster binding"/>
    <property type="evidence" value="ECO:0007669"/>
    <property type="project" value="TreeGrafter"/>
</dbReference>
<dbReference type="CDD" id="cd01335">
    <property type="entry name" value="Radical_SAM"/>
    <property type="match status" value="1"/>
</dbReference>
<dbReference type="PANTHER" id="PTHR13932:SF1">
    <property type="entry name" value="OXYGEN-INDEPENDENT COPROPORPHYRINOGEN-III OXIDASE-LIKE PROTEIN HEMZ"/>
    <property type="match status" value="1"/>
</dbReference>
<dbReference type="OrthoDB" id="9808022at2"/>
<dbReference type="SFLD" id="SFLDG01065">
    <property type="entry name" value="anaerobic_coproporphyrinogen-I"/>
    <property type="match status" value="1"/>
</dbReference>
<accession>A0A510K307</accession>
<dbReference type="AlphaFoldDB" id="A0A510K307"/>